<protein>
    <recommendedName>
        <fullName evidence="3">DUF2000 domain-containing protein</fullName>
    </recommendedName>
</protein>
<dbReference type="InterPro" id="IPR017021">
    <property type="entry name" value="UCP033763"/>
</dbReference>
<dbReference type="InterPro" id="IPR018988">
    <property type="entry name" value="DUF2000"/>
</dbReference>
<comment type="caution">
    <text evidence="1">The sequence shown here is derived from an EMBL/GenBank/DDBJ whole genome shotgun (WGS) entry which is preliminary data.</text>
</comment>
<keyword evidence="2" id="KW-1185">Reference proteome</keyword>
<organism evidence="1 2">
    <name type="scientific">Cellulomonas soli</name>
    <dbReference type="NCBI Taxonomy" id="931535"/>
    <lineage>
        <taxon>Bacteria</taxon>
        <taxon>Bacillati</taxon>
        <taxon>Actinomycetota</taxon>
        <taxon>Actinomycetes</taxon>
        <taxon>Micrococcales</taxon>
        <taxon>Cellulomonadaceae</taxon>
        <taxon>Cellulomonas</taxon>
    </lineage>
</organism>
<evidence type="ECO:0000313" key="1">
    <source>
        <dbReference type="EMBL" id="GEP69541.1"/>
    </source>
</evidence>
<dbReference type="SUPFAM" id="SSF102462">
    <property type="entry name" value="Peptidyl-tRNA hydrolase II"/>
    <property type="match status" value="1"/>
</dbReference>
<dbReference type="InterPro" id="IPR023476">
    <property type="entry name" value="Pep_tRNA_hydro_II_dom_sf"/>
</dbReference>
<proteinExistence type="predicted"/>
<accession>A0A512PEA0</accession>
<dbReference type="EMBL" id="BKAL01000007">
    <property type="protein sequence ID" value="GEP69541.1"/>
    <property type="molecule type" value="Genomic_DNA"/>
</dbReference>
<evidence type="ECO:0008006" key="3">
    <source>
        <dbReference type="Google" id="ProtNLM"/>
    </source>
</evidence>
<dbReference type="RefSeq" id="WP_179561704.1">
    <property type="nucleotide sequence ID" value="NZ_BAABBJ010000007.1"/>
</dbReference>
<dbReference type="Proteomes" id="UP000321798">
    <property type="component" value="Unassembled WGS sequence"/>
</dbReference>
<sequence>MPSDTSEARLVLALVDDLPTGLTVNAGALLGISLGRLFPDVVGHDVTDASGVVHPGISTRTVPVLKASAERLAHLTGKARATPGVTAVDVTDTAQRARTYDDYARQLADGPTETHRVLGLALHGPGSAIRSLTGDLPLYR</sequence>
<dbReference type="Gene3D" id="3.40.1490.10">
    <property type="entry name" value="Bit1"/>
    <property type="match status" value="1"/>
</dbReference>
<name>A0A512PEA0_9CELL</name>
<dbReference type="Pfam" id="PF09391">
    <property type="entry name" value="DUF2000"/>
    <property type="match status" value="1"/>
</dbReference>
<evidence type="ECO:0000313" key="2">
    <source>
        <dbReference type="Proteomes" id="UP000321798"/>
    </source>
</evidence>
<dbReference type="AlphaFoldDB" id="A0A512PEA0"/>
<gene>
    <name evidence="1" type="ORF">CSO01_22560</name>
</gene>
<reference evidence="1 2" key="1">
    <citation type="submission" date="2019-07" db="EMBL/GenBank/DDBJ databases">
        <title>Whole genome shotgun sequence of Cellulomonas soli NBRC 109434.</title>
        <authorList>
            <person name="Hosoyama A."/>
            <person name="Uohara A."/>
            <person name="Ohji S."/>
            <person name="Ichikawa N."/>
        </authorList>
    </citation>
    <scope>NUCLEOTIDE SEQUENCE [LARGE SCALE GENOMIC DNA]</scope>
    <source>
        <strain evidence="1 2">NBRC 109434</strain>
    </source>
</reference>
<dbReference type="PIRSF" id="PIRSF033736">
    <property type="entry name" value="UCP033763"/>
    <property type="match status" value="1"/>
</dbReference>